<evidence type="ECO:0000313" key="2">
    <source>
        <dbReference type="Proteomes" id="UP001295444"/>
    </source>
</evidence>
<accession>A0AAD1R466</accession>
<sequence length="59" mass="6883">TETPWDPSQNSAEREDNHNWRVCSNSNSWAQTTTRINSERIWATGRLMEGQQQQAFHGH</sequence>
<name>A0AAD1R466_PELCU</name>
<dbReference type="EMBL" id="OW240912">
    <property type="protein sequence ID" value="CAH2223561.1"/>
    <property type="molecule type" value="Genomic_DNA"/>
</dbReference>
<evidence type="ECO:0000313" key="1">
    <source>
        <dbReference type="EMBL" id="CAH2223561.1"/>
    </source>
</evidence>
<feature type="non-terminal residue" evidence="1">
    <location>
        <position position="1"/>
    </location>
</feature>
<keyword evidence="2" id="KW-1185">Reference proteome</keyword>
<organism evidence="1 2">
    <name type="scientific">Pelobates cultripes</name>
    <name type="common">Western spadefoot toad</name>
    <dbReference type="NCBI Taxonomy" id="61616"/>
    <lineage>
        <taxon>Eukaryota</taxon>
        <taxon>Metazoa</taxon>
        <taxon>Chordata</taxon>
        <taxon>Craniata</taxon>
        <taxon>Vertebrata</taxon>
        <taxon>Euteleostomi</taxon>
        <taxon>Amphibia</taxon>
        <taxon>Batrachia</taxon>
        <taxon>Anura</taxon>
        <taxon>Pelobatoidea</taxon>
        <taxon>Pelobatidae</taxon>
        <taxon>Pelobates</taxon>
    </lineage>
</organism>
<gene>
    <name evidence="1" type="ORF">PECUL_23A012448</name>
</gene>
<protein>
    <submittedName>
        <fullName evidence="1">Uncharacterized protein</fullName>
    </submittedName>
</protein>
<proteinExistence type="predicted"/>
<reference evidence="1" key="1">
    <citation type="submission" date="2022-03" db="EMBL/GenBank/DDBJ databases">
        <authorList>
            <person name="Alioto T."/>
            <person name="Alioto T."/>
            <person name="Gomez Garrido J."/>
        </authorList>
    </citation>
    <scope>NUCLEOTIDE SEQUENCE</scope>
</reference>
<feature type="non-terminal residue" evidence="1">
    <location>
        <position position="59"/>
    </location>
</feature>
<dbReference type="AlphaFoldDB" id="A0AAD1R466"/>
<dbReference type="Proteomes" id="UP001295444">
    <property type="component" value="Chromosome 01"/>
</dbReference>